<keyword evidence="4" id="KW-1185">Reference proteome</keyword>
<evidence type="ECO:0000313" key="3">
    <source>
        <dbReference type="EMBL" id="WSE32189.1"/>
    </source>
</evidence>
<gene>
    <name evidence="3" type="ORF">VSH64_08715</name>
</gene>
<dbReference type="InterPro" id="IPR039708">
    <property type="entry name" value="MT1774/Rv1733c-like"/>
</dbReference>
<feature type="transmembrane region" description="Helical" evidence="2">
    <location>
        <begin position="152"/>
        <end position="177"/>
    </location>
</feature>
<keyword evidence="2" id="KW-0812">Transmembrane</keyword>
<keyword evidence="2" id="KW-1133">Transmembrane helix</keyword>
<organism evidence="3 4">
    <name type="scientific">Amycolatopsis rhabdoformis</name>
    <dbReference type="NCBI Taxonomy" id="1448059"/>
    <lineage>
        <taxon>Bacteria</taxon>
        <taxon>Bacillati</taxon>
        <taxon>Actinomycetota</taxon>
        <taxon>Actinomycetes</taxon>
        <taxon>Pseudonocardiales</taxon>
        <taxon>Pseudonocardiaceae</taxon>
        <taxon>Amycolatopsis</taxon>
    </lineage>
</organism>
<proteinExistence type="predicted"/>
<reference evidence="3 4" key="1">
    <citation type="journal article" date="2015" name="Int. J. Syst. Evol. Microbiol.">
        <title>Amycolatopsis rhabdoformis sp. nov., an actinomycete isolated from a tropical forest soil.</title>
        <authorList>
            <person name="Souza W.R."/>
            <person name="Silva R.E."/>
            <person name="Goodfellow M."/>
            <person name="Busarakam K."/>
            <person name="Figueiro F.S."/>
            <person name="Ferreira D."/>
            <person name="Rodrigues-Filho E."/>
            <person name="Moraes L.A.B."/>
            <person name="Zucchi T.D."/>
        </authorList>
    </citation>
    <scope>NUCLEOTIDE SEQUENCE [LARGE SCALE GENOMIC DNA]</scope>
    <source>
        <strain evidence="3 4">NCIMB 14900</strain>
    </source>
</reference>
<feature type="region of interest" description="Disordered" evidence="1">
    <location>
        <begin position="79"/>
        <end position="98"/>
    </location>
</feature>
<evidence type="ECO:0000256" key="2">
    <source>
        <dbReference type="SAM" id="Phobius"/>
    </source>
</evidence>
<dbReference type="EMBL" id="CP142149">
    <property type="protein sequence ID" value="WSE32189.1"/>
    <property type="molecule type" value="Genomic_DNA"/>
</dbReference>
<dbReference type="RefSeq" id="WP_326834997.1">
    <property type="nucleotide sequence ID" value="NZ_CP142149.1"/>
</dbReference>
<protein>
    <recommendedName>
        <fullName evidence="5">Transmembrane protein</fullName>
    </recommendedName>
</protein>
<dbReference type="PANTHER" id="PTHR42305">
    <property type="entry name" value="MEMBRANE PROTEIN RV1733C-RELATED"/>
    <property type="match status" value="1"/>
</dbReference>
<sequence>MNGSASRALKWWRLVAPGRDSVARTSDRLQAALALTTILLALAAIPFSAAAGSQVYAVQKQQSVRELAEDRQATATLLADGPLPTAGGRGGEGAVPAPTAAEWFGPDGRLHAGQVSAGEGMHRGDTVAIWVNRSGGVVSPPLRAPAVVVNSVAAAIGLFLATCVALALAYAIAVFALNRRRAGKWQQEWYAELAKKARS</sequence>
<evidence type="ECO:0008006" key="5">
    <source>
        <dbReference type="Google" id="ProtNLM"/>
    </source>
</evidence>
<evidence type="ECO:0000313" key="4">
    <source>
        <dbReference type="Proteomes" id="UP001330812"/>
    </source>
</evidence>
<name>A0ABZ1ICJ2_9PSEU</name>
<dbReference type="Proteomes" id="UP001330812">
    <property type="component" value="Chromosome"/>
</dbReference>
<keyword evidence="2" id="KW-0472">Membrane</keyword>
<dbReference type="PANTHER" id="PTHR42305:SF1">
    <property type="entry name" value="MEMBRANE PROTEIN RV1733C-RELATED"/>
    <property type="match status" value="1"/>
</dbReference>
<evidence type="ECO:0000256" key="1">
    <source>
        <dbReference type="SAM" id="MobiDB-lite"/>
    </source>
</evidence>
<accession>A0ABZ1ICJ2</accession>